<dbReference type="PANTHER" id="PTHR46551:SF1">
    <property type="entry name" value="SAP DOMAIN-CONTAINING RIBONUCLEOPROTEIN"/>
    <property type="match status" value="1"/>
</dbReference>
<dbReference type="Pfam" id="PF02037">
    <property type="entry name" value="SAP"/>
    <property type="match status" value="1"/>
</dbReference>
<dbReference type="GO" id="GO:0005634">
    <property type="term" value="C:nucleus"/>
    <property type="evidence" value="ECO:0007669"/>
    <property type="project" value="TreeGrafter"/>
</dbReference>
<feature type="domain" description="SAP" evidence="4">
    <location>
        <begin position="3"/>
        <end position="37"/>
    </location>
</feature>
<dbReference type="PANTHER" id="PTHR46551">
    <property type="entry name" value="SAP DOMAIN-CONTAINING RIBONUCLEOPROTEIN"/>
    <property type="match status" value="1"/>
</dbReference>
<feature type="compositionally biased region" description="Basic and acidic residues" evidence="3">
    <location>
        <begin position="180"/>
        <end position="191"/>
    </location>
</feature>
<dbReference type="Gene3D" id="1.10.720.30">
    <property type="entry name" value="SAP domain"/>
    <property type="match status" value="1"/>
</dbReference>
<accession>A0A1E1XGV8</accession>
<dbReference type="GO" id="GO:0016973">
    <property type="term" value="P:poly(A)+ mRNA export from nucleus"/>
    <property type="evidence" value="ECO:0007669"/>
    <property type="project" value="TreeGrafter"/>
</dbReference>
<evidence type="ECO:0000256" key="3">
    <source>
        <dbReference type="SAM" id="MobiDB-lite"/>
    </source>
</evidence>
<evidence type="ECO:0000256" key="2">
    <source>
        <dbReference type="ARBA" id="ARBA00046328"/>
    </source>
</evidence>
<feature type="compositionally biased region" description="Polar residues" evidence="3">
    <location>
        <begin position="118"/>
        <end position="135"/>
    </location>
</feature>
<protein>
    <recommendedName>
        <fullName evidence="4">SAP domain-containing protein</fullName>
    </recommendedName>
</protein>
<organism evidence="5">
    <name type="scientific">Amblyomma aureolatum</name>
    <dbReference type="NCBI Taxonomy" id="187763"/>
    <lineage>
        <taxon>Eukaryota</taxon>
        <taxon>Metazoa</taxon>
        <taxon>Ecdysozoa</taxon>
        <taxon>Arthropoda</taxon>
        <taxon>Chelicerata</taxon>
        <taxon>Arachnida</taxon>
        <taxon>Acari</taxon>
        <taxon>Parasitiformes</taxon>
        <taxon>Ixodida</taxon>
        <taxon>Ixodoidea</taxon>
        <taxon>Ixodidae</taxon>
        <taxon>Amblyomminae</taxon>
        <taxon>Amblyomma</taxon>
    </lineage>
</organism>
<sequence>EELRKKTMVELRTLLSERNMKTIGKKEDLINRLLSNNEDESPMVSSADITGMGRRMEAKPASPEKVNLADDASSVAYSDVQDQAPEGHTNVGGISIGDTHTASENTKRSQNSEKDGESNNQVTTNDRPNMDSNYHGNAVPPPTQLEKLSLEERLAMRAKRFNIAPANTSPTINGLHKSGSAREKRGREGKSSQKLPGKRAKRRLERLMKRSGIDSSIPVDDDERQRRQKRVERFRAK</sequence>
<dbReference type="InterPro" id="IPR036361">
    <property type="entry name" value="SAP_dom_sf"/>
</dbReference>
<evidence type="ECO:0000259" key="4">
    <source>
        <dbReference type="PROSITE" id="PS50800"/>
    </source>
</evidence>
<dbReference type="EMBL" id="GFAC01000684">
    <property type="protein sequence ID" value="JAT98504.1"/>
    <property type="molecule type" value="mRNA"/>
</dbReference>
<feature type="compositionally biased region" description="Basic and acidic residues" evidence="3">
    <location>
        <begin position="105"/>
        <end position="117"/>
    </location>
</feature>
<keyword evidence="1" id="KW-0597">Phosphoprotein</keyword>
<dbReference type="InterPro" id="IPR003034">
    <property type="entry name" value="SAP_dom"/>
</dbReference>
<evidence type="ECO:0000256" key="1">
    <source>
        <dbReference type="ARBA" id="ARBA00022553"/>
    </source>
</evidence>
<evidence type="ECO:0000313" key="5">
    <source>
        <dbReference type="EMBL" id="JAT98504.1"/>
    </source>
</evidence>
<dbReference type="InterPro" id="IPR052240">
    <property type="entry name" value="SAP_domain_ribonucleoprotein"/>
</dbReference>
<reference evidence="5" key="1">
    <citation type="journal article" date="2017" name="Front. Cell. Infect. Microbiol.">
        <title>The Distinct Transcriptional Response of the Midgut of Amblyomma sculptum and Amblyomma aureolatum Ticks to Rickettsia rickettsii Correlates to Their Differences in Susceptibility to Infection.</title>
        <authorList>
            <person name="Martins L.A."/>
            <person name="Galletti M.F.B.M."/>
            <person name="Ribeiro J.M."/>
            <person name="Fujita A."/>
            <person name="Costa F.B."/>
            <person name="Labruna M.B."/>
            <person name="Daffre S."/>
            <person name="Fogaca A.C."/>
        </authorList>
    </citation>
    <scope>NUCLEOTIDE SEQUENCE</scope>
</reference>
<feature type="region of interest" description="Disordered" evidence="3">
    <location>
        <begin position="54"/>
        <end position="237"/>
    </location>
</feature>
<feature type="non-terminal residue" evidence="5">
    <location>
        <position position="1"/>
    </location>
</feature>
<name>A0A1E1XGV8_9ACAR</name>
<dbReference type="SUPFAM" id="SSF68906">
    <property type="entry name" value="SAP domain"/>
    <property type="match status" value="1"/>
</dbReference>
<comment type="similarity">
    <text evidence="2">Belongs to the SAP domain-containing ribonucleoprotein family.</text>
</comment>
<proteinExistence type="evidence at transcript level"/>
<dbReference type="PROSITE" id="PS50800">
    <property type="entry name" value="SAP"/>
    <property type="match status" value="1"/>
</dbReference>
<dbReference type="AlphaFoldDB" id="A0A1E1XGV8"/>